<organism evidence="2 3">
    <name type="scientific">Pleuronectes platessa</name>
    <name type="common">European plaice</name>
    <dbReference type="NCBI Taxonomy" id="8262"/>
    <lineage>
        <taxon>Eukaryota</taxon>
        <taxon>Metazoa</taxon>
        <taxon>Chordata</taxon>
        <taxon>Craniata</taxon>
        <taxon>Vertebrata</taxon>
        <taxon>Euteleostomi</taxon>
        <taxon>Actinopterygii</taxon>
        <taxon>Neopterygii</taxon>
        <taxon>Teleostei</taxon>
        <taxon>Neoteleostei</taxon>
        <taxon>Acanthomorphata</taxon>
        <taxon>Carangaria</taxon>
        <taxon>Pleuronectiformes</taxon>
        <taxon>Pleuronectoidei</taxon>
        <taxon>Pleuronectidae</taxon>
        <taxon>Pleuronectes</taxon>
    </lineage>
</organism>
<evidence type="ECO:0000256" key="1">
    <source>
        <dbReference type="SAM" id="MobiDB-lite"/>
    </source>
</evidence>
<keyword evidence="3" id="KW-1185">Reference proteome</keyword>
<dbReference type="EMBL" id="CADEAL010000570">
    <property type="protein sequence ID" value="CAB1422255.1"/>
    <property type="molecule type" value="Genomic_DNA"/>
</dbReference>
<evidence type="ECO:0000313" key="2">
    <source>
        <dbReference type="EMBL" id="CAB1422255.1"/>
    </source>
</evidence>
<gene>
    <name evidence="2" type="ORF">PLEPLA_LOCUS10144</name>
</gene>
<dbReference type="AlphaFoldDB" id="A0A9N7U041"/>
<reference evidence="2" key="1">
    <citation type="submission" date="2020-03" db="EMBL/GenBank/DDBJ databases">
        <authorList>
            <person name="Weist P."/>
        </authorList>
    </citation>
    <scope>NUCLEOTIDE SEQUENCE</scope>
</reference>
<comment type="caution">
    <text evidence="2">The sequence shown here is derived from an EMBL/GenBank/DDBJ whole genome shotgun (WGS) entry which is preliminary data.</text>
</comment>
<feature type="compositionally biased region" description="Polar residues" evidence="1">
    <location>
        <begin position="69"/>
        <end position="92"/>
    </location>
</feature>
<proteinExistence type="predicted"/>
<sequence>MAEGVRPEDYCDEPAEDDFGEIIKCRSEDATPQTRAHTPSLTPGLPFTITVRVRRCSLCLLVLSLSTTPPSGSNQEERQSLSPHGSISSAYNEVNRAKSVPGESGVRGGGPSRHVGMSRRRWRFYLPL</sequence>
<feature type="region of interest" description="Disordered" evidence="1">
    <location>
        <begin position="66"/>
        <end position="114"/>
    </location>
</feature>
<name>A0A9N7U041_PLEPL</name>
<dbReference type="Proteomes" id="UP001153269">
    <property type="component" value="Unassembled WGS sequence"/>
</dbReference>
<evidence type="ECO:0000313" key="3">
    <source>
        <dbReference type="Proteomes" id="UP001153269"/>
    </source>
</evidence>
<accession>A0A9N7U041</accession>
<protein>
    <submittedName>
        <fullName evidence="2">Uncharacterized protein</fullName>
    </submittedName>
</protein>